<gene>
    <name evidence="3" type="ORF">K2173_018238</name>
</gene>
<dbReference type="InterPro" id="IPR040358">
    <property type="entry name" value="At4g22758-like"/>
</dbReference>
<feature type="domain" description="DUF7054" evidence="2">
    <location>
        <begin position="119"/>
        <end position="203"/>
    </location>
</feature>
<keyword evidence="4" id="KW-1185">Reference proteome</keyword>
<dbReference type="InterPro" id="IPR055482">
    <property type="entry name" value="DUF7054"/>
</dbReference>
<feature type="compositionally biased region" description="Basic residues" evidence="1">
    <location>
        <begin position="1"/>
        <end position="10"/>
    </location>
</feature>
<dbReference type="PANTHER" id="PTHR33270">
    <property type="entry name" value="BNAC05G50380D PROTEIN"/>
    <property type="match status" value="1"/>
</dbReference>
<accession>A0AAV8TLC1</accession>
<organism evidence="3 4">
    <name type="scientific">Erythroxylum novogranatense</name>
    <dbReference type="NCBI Taxonomy" id="1862640"/>
    <lineage>
        <taxon>Eukaryota</taxon>
        <taxon>Viridiplantae</taxon>
        <taxon>Streptophyta</taxon>
        <taxon>Embryophyta</taxon>
        <taxon>Tracheophyta</taxon>
        <taxon>Spermatophyta</taxon>
        <taxon>Magnoliopsida</taxon>
        <taxon>eudicotyledons</taxon>
        <taxon>Gunneridae</taxon>
        <taxon>Pentapetalae</taxon>
        <taxon>rosids</taxon>
        <taxon>fabids</taxon>
        <taxon>Malpighiales</taxon>
        <taxon>Erythroxylaceae</taxon>
        <taxon>Erythroxylum</taxon>
    </lineage>
</organism>
<evidence type="ECO:0000256" key="1">
    <source>
        <dbReference type="SAM" id="MobiDB-lite"/>
    </source>
</evidence>
<comment type="caution">
    <text evidence="3">The sequence shown here is derived from an EMBL/GenBank/DDBJ whole genome shotgun (WGS) entry which is preliminary data.</text>
</comment>
<dbReference type="PANTHER" id="PTHR33270:SF6">
    <property type="entry name" value="OS02G0448600 PROTEIN"/>
    <property type="match status" value="1"/>
</dbReference>
<dbReference type="Pfam" id="PF23156">
    <property type="entry name" value="DUF7054"/>
    <property type="match status" value="1"/>
</dbReference>
<dbReference type="Proteomes" id="UP001159364">
    <property type="component" value="Linkage Group LG04"/>
</dbReference>
<feature type="compositionally biased region" description="Low complexity" evidence="1">
    <location>
        <begin position="25"/>
        <end position="38"/>
    </location>
</feature>
<feature type="region of interest" description="Disordered" evidence="1">
    <location>
        <begin position="1"/>
        <end position="85"/>
    </location>
</feature>
<evidence type="ECO:0000313" key="3">
    <source>
        <dbReference type="EMBL" id="KAJ8767680.1"/>
    </source>
</evidence>
<sequence>MSERNLRRRTPTSGGGRRIRPPHPSSSSSKLASPSTPRRSGKHYSKPTMVFRRSFSEPMLCGGGRSEGEDHLSRRSLWSGSESEGGVLYRPKTCTDVMVSSTSLTNLCPKSPSFEVFNKEAKVVVNVTVEGSPGPLMIMVKLGCSVEDTIKLVLDKYGKEGRTPKLDKDAASTYELHHSYFCLQGLDKSELLGDLGTRSFFLRRRRNNGASTSCSSEVDPAKGSPPPGSPPAFLFPCFCARKISKLVRRTRRLWKILICWQ</sequence>
<protein>
    <recommendedName>
        <fullName evidence="2">DUF7054 domain-containing protein</fullName>
    </recommendedName>
</protein>
<reference evidence="3 4" key="1">
    <citation type="submission" date="2021-09" db="EMBL/GenBank/DDBJ databases">
        <title>Genomic insights and catalytic innovation underlie evolution of tropane alkaloids biosynthesis.</title>
        <authorList>
            <person name="Wang Y.-J."/>
            <person name="Tian T."/>
            <person name="Huang J.-P."/>
            <person name="Huang S.-X."/>
        </authorList>
    </citation>
    <scope>NUCLEOTIDE SEQUENCE [LARGE SCALE GENOMIC DNA]</scope>
    <source>
        <strain evidence="3">KIB-2018</strain>
        <tissue evidence="3">Leaf</tissue>
    </source>
</reference>
<proteinExistence type="predicted"/>
<evidence type="ECO:0000313" key="4">
    <source>
        <dbReference type="Proteomes" id="UP001159364"/>
    </source>
</evidence>
<evidence type="ECO:0000259" key="2">
    <source>
        <dbReference type="Pfam" id="PF23156"/>
    </source>
</evidence>
<name>A0AAV8TLC1_9ROSI</name>
<dbReference type="AlphaFoldDB" id="A0AAV8TLC1"/>
<dbReference type="EMBL" id="JAIWQS010000004">
    <property type="protein sequence ID" value="KAJ8767680.1"/>
    <property type="molecule type" value="Genomic_DNA"/>
</dbReference>